<dbReference type="Gene3D" id="3.40.30.10">
    <property type="entry name" value="Glutaredoxin"/>
    <property type="match status" value="1"/>
</dbReference>
<evidence type="ECO:0000313" key="5">
    <source>
        <dbReference type="Proteomes" id="UP000076871"/>
    </source>
</evidence>
<dbReference type="InterPro" id="IPR004045">
    <property type="entry name" value="Glutathione_S-Trfase_N"/>
</dbReference>
<dbReference type="GeneID" id="63826772"/>
<dbReference type="InParanoid" id="A0A165CEL1"/>
<keyword evidence="5" id="KW-1185">Reference proteome</keyword>
<feature type="domain" description="GST N-terminal" evidence="2">
    <location>
        <begin position="6"/>
        <end position="102"/>
    </location>
</feature>
<dbReference type="InterPro" id="IPR036282">
    <property type="entry name" value="Glutathione-S-Trfase_C_sf"/>
</dbReference>
<evidence type="ECO:0000259" key="3">
    <source>
        <dbReference type="PROSITE" id="PS50405"/>
    </source>
</evidence>
<reference evidence="4 5" key="1">
    <citation type="journal article" date="2016" name="Mol. Biol. Evol.">
        <title>Comparative Genomics of Early-Diverging Mushroom-Forming Fungi Provides Insights into the Origins of Lignocellulose Decay Capabilities.</title>
        <authorList>
            <person name="Nagy L.G."/>
            <person name="Riley R."/>
            <person name="Tritt A."/>
            <person name="Adam C."/>
            <person name="Daum C."/>
            <person name="Floudas D."/>
            <person name="Sun H."/>
            <person name="Yadav J.S."/>
            <person name="Pangilinan J."/>
            <person name="Larsson K.H."/>
            <person name="Matsuura K."/>
            <person name="Barry K."/>
            <person name="Labutti K."/>
            <person name="Kuo R."/>
            <person name="Ohm R.A."/>
            <person name="Bhattacharya S.S."/>
            <person name="Shirouzu T."/>
            <person name="Yoshinaga Y."/>
            <person name="Martin F.M."/>
            <person name="Grigoriev I.V."/>
            <person name="Hibbett D.S."/>
        </authorList>
    </citation>
    <scope>NUCLEOTIDE SEQUENCE [LARGE SCALE GENOMIC DNA]</scope>
    <source>
        <strain evidence="4 5">93-53</strain>
    </source>
</reference>
<evidence type="ECO:0000256" key="1">
    <source>
        <dbReference type="SAM" id="MobiDB-lite"/>
    </source>
</evidence>
<dbReference type="STRING" id="1314785.A0A165CEL1"/>
<feature type="compositionally biased region" description="Low complexity" evidence="1">
    <location>
        <begin position="99"/>
        <end position="114"/>
    </location>
</feature>
<sequence>MSAGVPKAALYYFPTAIWPSAPLMALEEKGYGPDEVDLKLVDLAKGENFTPQYLRLNPHGTVPTLVVPLHNTLSPEIESRYKALQDTKSIVEFIDKSRSTQSRTHTTSSAPSPSLSPATIAFSAISDKVITLLHSEPADPNALLYLSARDEASLRALAKARVPMLSARRNTLAQLLEDSAADRIHVSEKTRAFWTMKKTATENFLDVFKDAEKPSSALDDVERQKREAYLKDAKLTWAGLKEVLPQLNQELIGPYVLGDQLSVADLHLAAWLARIVMLSGGTIEEDGNTVVGKLEAHVGPGFTLPKGISITEARRRAGLPLPETETDERQSRLAAFWDAMKERPSFQKIYADGLH</sequence>
<evidence type="ECO:0008006" key="6">
    <source>
        <dbReference type="Google" id="ProtNLM"/>
    </source>
</evidence>
<dbReference type="InterPro" id="IPR044617">
    <property type="entry name" value="TCHQD"/>
</dbReference>
<dbReference type="OrthoDB" id="412788at2759"/>
<feature type="domain" description="GST C-terminal" evidence="3">
    <location>
        <begin position="166"/>
        <end position="355"/>
    </location>
</feature>
<dbReference type="InterPro" id="IPR036249">
    <property type="entry name" value="Thioredoxin-like_sf"/>
</dbReference>
<dbReference type="Pfam" id="PF13409">
    <property type="entry name" value="GST_N_2"/>
    <property type="match status" value="1"/>
</dbReference>
<dbReference type="CDD" id="cd00299">
    <property type="entry name" value="GST_C_family"/>
    <property type="match status" value="1"/>
</dbReference>
<dbReference type="PANTHER" id="PTHR45374">
    <property type="entry name" value="GLUTATHIONE S-TRANSFERASE TCHQD"/>
    <property type="match status" value="1"/>
</dbReference>
<dbReference type="Proteomes" id="UP000076871">
    <property type="component" value="Unassembled WGS sequence"/>
</dbReference>
<dbReference type="RefSeq" id="XP_040760414.1">
    <property type="nucleotide sequence ID" value="XM_040909743.1"/>
</dbReference>
<dbReference type="PROSITE" id="PS50405">
    <property type="entry name" value="GST_CTER"/>
    <property type="match status" value="1"/>
</dbReference>
<dbReference type="SUPFAM" id="SSF47616">
    <property type="entry name" value="GST C-terminal domain-like"/>
    <property type="match status" value="1"/>
</dbReference>
<dbReference type="InterPro" id="IPR004046">
    <property type="entry name" value="GST_C"/>
</dbReference>
<protein>
    <recommendedName>
        <fullName evidence="6">GST N-terminal domain-containing protein</fullName>
    </recommendedName>
</protein>
<proteinExistence type="predicted"/>
<evidence type="ECO:0000259" key="2">
    <source>
        <dbReference type="PROSITE" id="PS50404"/>
    </source>
</evidence>
<dbReference type="EMBL" id="KV427650">
    <property type="protein sequence ID" value="KZT02674.1"/>
    <property type="molecule type" value="Genomic_DNA"/>
</dbReference>
<dbReference type="InterPro" id="IPR010987">
    <property type="entry name" value="Glutathione-S-Trfase_C-like"/>
</dbReference>
<name>A0A165CEL1_9APHY</name>
<dbReference type="PROSITE" id="PS50404">
    <property type="entry name" value="GST_NTER"/>
    <property type="match status" value="1"/>
</dbReference>
<evidence type="ECO:0000313" key="4">
    <source>
        <dbReference type="EMBL" id="KZT02674.1"/>
    </source>
</evidence>
<feature type="region of interest" description="Disordered" evidence="1">
    <location>
        <begin position="95"/>
        <end position="114"/>
    </location>
</feature>
<dbReference type="AlphaFoldDB" id="A0A165CEL1"/>
<dbReference type="GO" id="GO:0004364">
    <property type="term" value="F:glutathione transferase activity"/>
    <property type="evidence" value="ECO:0007669"/>
    <property type="project" value="InterPro"/>
</dbReference>
<dbReference type="Gene3D" id="1.20.1050.10">
    <property type="match status" value="1"/>
</dbReference>
<dbReference type="Pfam" id="PF00043">
    <property type="entry name" value="GST_C"/>
    <property type="match status" value="1"/>
</dbReference>
<accession>A0A165CEL1</accession>
<organism evidence="4 5">
    <name type="scientific">Laetiporus sulphureus 93-53</name>
    <dbReference type="NCBI Taxonomy" id="1314785"/>
    <lineage>
        <taxon>Eukaryota</taxon>
        <taxon>Fungi</taxon>
        <taxon>Dikarya</taxon>
        <taxon>Basidiomycota</taxon>
        <taxon>Agaricomycotina</taxon>
        <taxon>Agaricomycetes</taxon>
        <taxon>Polyporales</taxon>
        <taxon>Laetiporus</taxon>
    </lineage>
</organism>
<dbReference type="PANTHER" id="PTHR45374:SF1">
    <property type="entry name" value="GLUTATHIONE S-TRANSFERASE TCHQD"/>
    <property type="match status" value="1"/>
</dbReference>
<dbReference type="SUPFAM" id="SSF52833">
    <property type="entry name" value="Thioredoxin-like"/>
    <property type="match status" value="1"/>
</dbReference>
<gene>
    <name evidence="4" type="ORF">LAESUDRAFT_729918</name>
</gene>